<keyword evidence="2" id="KW-0812">Transmembrane</keyword>
<gene>
    <name evidence="4" type="ORF">HF838_16505</name>
</gene>
<dbReference type="InterPro" id="IPR013766">
    <property type="entry name" value="Thioredoxin_domain"/>
</dbReference>
<dbReference type="PROSITE" id="PS51352">
    <property type="entry name" value="THIOREDOXIN_2"/>
    <property type="match status" value="1"/>
</dbReference>
<evidence type="ECO:0000259" key="3">
    <source>
        <dbReference type="PROSITE" id="PS51352"/>
    </source>
</evidence>
<dbReference type="PANTHER" id="PTHR42852">
    <property type="entry name" value="THIOL:DISULFIDE INTERCHANGE PROTEIN DSBE"/>
    <property type="match status" value="1"/>
</dbReference>
<evidence type="ECO:0000256" key="1">
    <source>
        <dbReference type="ARBA" id="ARBA00023157"/>
    </source>
</evidence>
<keyword evidence="2" id="KW-1133">Transmembrane helix</keyword>
<name>A0A848D180_ANEAE</name>
<dbReference type="InterPro" id="IPR017937">
    <property type="entry name" value="Thioredoxin_CS"/>
</dbReference>
<organism evidence="4 5">
    <name type="scientific">Aneurinibacillus aneurinilyticus</name>
    <name type="common">Bacillus aneurinolyticus</name>
    <dbReference type="NCBI Taxonomy" id="1391"/>
    <lineage>
        <taxon>Bacteria</taxon>
        <taxon>Bacillati</taxon>
        <taxon>Bacillota</taxon>
        <taxon>Bacilli</taxon>
        <taxon>Bacillales</taxon>
        <taxon>Paenibacillaceae</taxon>
        <taxon>Aneurinibacillus group</taxon>
        <taxon>Aneurinibacillus</taxon>
    </lineage>
</organism>
<dbReference type="PROSITE" id="PS00194">
    <property type="entry name" value="THIOREDOXIN_1"/>
    <property type="match status" value="1"/>
</dbReference>
<dbReference type="GO" id="GO:0016491">
    <property type="term" value="F:oxidoreductase activity"/>
    <property type="evidence" value="ECO:0007669"/>
    <property type="project" value="InterPro"/>
</dbReference>
<comment type="caution">
    <text evidence="4">The sequence shown here is derived from an EMBL/GenBank/DDBJ whole genome shotgun (WGS) entry which is preliminary data.</text>
</comment>
<dbReference type="AlphaFoldDB" id="A0A848D180"/>
<dbReference type="SUPFAM" id="SSF52833">
    <property type="entry name" value="Thioredoxin-like"/>
    <property type="match status" value="1"/>
</dbReference>
<feature type="transmembrane region" description="Helical" evidence="2">
    <location>
        <begin position="12"/>
        <end position="31"/>
    </location>
</feature>
<feature type="transmembrane region" description="Helical" evidence="2">
    <location>
        <begin position="112"/>
        <end position="133"/>
    </location>
</feature>
<dbReference type="InterPro" id="IPR036249">
    <property type="entry name" value="Thioredoxin-like_sf"/>
</dbReference>
<dbReference type="Pfam" id="PF00578">
    <property type="entry name" value="AhpC-TSA"/>
    <property type="match status" value="1"/>
</dbReference>
<accession>A0A848D180</accession>
<evidence type="ECO:0000313" key="4">
    <source>
        <dbReference type="EMBL" id="NME99837.1"/>
    </source>
</evidence>
<feature type="transmembrane region" description="Helical" evidence="2">
    <location>
        <begin position="139"/>
        <end position="156"/>
    </location>
</feature>
<feature type="domain" description="Thioredoxin" evidence="3">
    <location>
        <begin position="210"/>
        <end position="348"/>
    </location>
</feature>
<dbReference type="Gene3D" id="3.40.30.10">
    <property type="entry name" value="Glutaredoxin"/>
    <property type="match status" value="1"/>
</dbReference>
<proteinExistence type="predicted"/>
<feature type="transmembrane region" description="Helical" evidence="2">
    <location>
        <begin position="77"/>
        <end position="100"/>
    </location>
</feature>
<dbReference type="InterPro" id="IPR000866">
    <property type="entry name" value="AhpC/TSA"/>
</dbReference>
<dbReference type="GO" id="GO:0016209">
    <property type="term" value="F:antioxidant activity"/>
    <property type="evidence" value="ECO:0007669"/>
    <property type="project" value="InterPro"/>
</dbReference>
<evidence type="ECO:0000256" key="2">
    <source>
        <dbReference type="SAM" id="Phobius"/>
    </source>
</evidence>
<reference evidence="4 5" key="1">
    <citation type="submission" date="2020-04" db="EMBL/GenBank/DDBJ databases">
        <authorList>
            <person name="Hitch T.C.A."/>
            <person name="Wylensek D."/>
            <person name="Clavel T."/>
        </authorList>
    </citation>
    <scope>NUCLEOTIDE SEQUENCE [LARGE SCALE GENOMIC DNA]</scope>
    <source>
        <strain evidence="4 5">WB01_D5_05</strain>
    </source>
</reference>
<dbReference type="RefSeq" id="WP_168975798.1">
    <property type="nucleotide sequence ID" value="NZ_JABAGO010000035.1"/>
</dbReference>
<dbReference type="EMBL" id="JABAGO010000035">
    <property type="protein sequence ID" value="NME99837.1"/>
    <property type="molecule type" value="Genomic_DNA"/>
</dbReference>
<feature type="transmembrane region" description="Helical" evidence="2">
    <location>
        <begin position="43"/>
        <end position="65"/>
    </location>
</feature>
<keyword evidence="1" id="KW-1015">Disulfide bond</keyword>
<sequence>MEALQLGPLLLKISWILLFVSGILAFAVMYFRLRKPDQSHKKIIDSLLNAAVLAIFVWKFSIVLFEPSMLVSNPSGLLYFNGGQQGIWLAALVALLYVLYRARKMKTKYNNYAYAIFVLLFISFSIYQVLLAVYTEQKIVVHLLYSAVSLALFVLLDTISRRVSSTDKYGERLKTFTAVAVLVGLIGFGMYDWTLSPSAEDNPGSRTVGLAEKDTAPNFTLTTLDGKSVSLSELRGKKVLLNFWATWCPPCRAEMPDMQKFYTKHKDTGIEIIAVNLTQTETSETAVASFIEKYGLSFIVPLDKKGEVASRFQAYTVPTSYLIDESGAIMKKRIGPMSYGQMKQLIGE</sequence>
<dbReference type="PANTHER" id="PTHR42852:SF17">
    <property type="entry name" value="THIOREDOXIN-LIKE PROTEIN HI_1115"/>
    <property type="match status" value="1"/>
</dbReference>
<dbReference type="Proteomes" id="UP000561326">
    <property type="component" value="Unassembled WGS sequence"/>
</dbReference>
<keyword evidence="2" id="KW-0472">Membrane</keyword>
<dbReference type="CDD" id="cd02966">
    <property type="entry name" value="TlpA_like_family"/>
    <property type="match status" value="1"/>
</dbReference>
<feature type="transmembrane region" description="Helical" evidence="2">
    <location>
        <begin position="176"/>
        <end position="193"/>
    </location>
</feature>
<evidence type="ECO:0000313" key="5">
    <source>
        <dbReference type="Proteomes" id="UP000561326"/>
    </source>
</evidence>
<protein>
    <submittedName>
        <fullName evidence="4">Redoxin domain-containing protein</fullName>
    </submittedName>
</protein>
<dbReference type="InterPro" id="IPR050553">
    <property type="entry name" value="Thioredoxin_ResA/DsbE_sf"/>
</dbReference>